<reference evidence="2 3" key="1">
    <citation type="submission" date="2016-10" db="EMBL/GenBank/DDBJ databases">
        <authorList>
            <person name="de Groot N.N."/>
        </authorList>
    </citation>
    <scope>NUCLEOTIDE SEQUENCE [LARGE SCALE GENOMIC DNA]</scope>
    <source>
        <strain evidence="2 3">LMG 18387</strain>
    </source>
</reference>
<evidence type="ECO:0000313" key="3">
    <source>
        <dbReference type="Proteomes" id="UP000198606"/>
    </source>
</evidence>
<feature type="compositionally biased region" description="Basic residues" evidence="1">
    <location>
        <begin position="57"/>
        <end position="76"/>
    </location>
</feature>
<dbReference type="STRING" id="29435.SAMN05216588_10762"/>
<sequence length="277" mass="29931">MLTPGGVRINLIFNGVRVPRAHNALLDAPIKLPGMTSGIHCRRPAGAPAVAAGAGDRHHRGATSHRPQAHRAVHPRSGRNVLEFNPLVDGDTQSNCTIWMLPATATRFACSPRWPISSWTSRRWISSMARTSRRRWLTSPPWGRCRSCRMASRCCATPRRFSSTSPVPTVAWPGGRLIHRARRLPAVAVVRRQRGAAQPQQRATGADVRLRPGSCRRPGEIAQGVGVARQPPGTPRLAGDRATSDCRLRGLPLRGAGAGGRCGSWPLPPCRAVARAA</sequence>
<protein>
    <submittedName>
        <fullName evidence="2">Uncharacterized protein</fullName>
    </submittedName>
</protein>
<name>A0A1G8EZR2_9GAMM</name>
<feature type="region of interest" description="Disordered" evidence="1">
    <location>
        <begin position="194"/>
        <end position="215"/>
    </location>
</feature>
<proteinExistence type="predicted"/>
<evidence type="ECO:0000256" key="1">
    <source>
        <dbReference type="SAM" id="MobiDB-lite"/>
    </source>
</evidence>
<evidence type="ECO:0000313" key="2">
    <source>
        <dbReference type="EMBL" id="SDH75368.1"/>
    </source>
</evidence>
<accession>A0A1G8EZR2</accession>
<dbReference type="EMBL" id="FNDG01000007">
    <property type="protein sequence ID" value="SDH75368.1"/>
    <property type="molecule type" value="Genomic_DNA"/>
</dbReference>
<organism evidence="2 3">
    <name type="scientific">Phytopseudomonas flavescens</name>
    <dbReference type="NCBI Taxonomy" id="29435"/>
    <lineage>
        <taxon>Bacteria</taxon>
        <taxon>Pseudomonadati</taxon>
        <taxon>Pseudomonadota</taxon>
        <taxon>Gammaproteobacteria</taxon>
        <taxon>Pseudomonadales</taxon>
        <taxon>Pseudomonadaceae</taxon>
        <taxon>Phytopseudomonas</taxon>
    </lineage>
</organism>
<dbReference type="AlphaFoldDB" id="A0A1G8EZR2"/>
<gene>
    <name evidence="2" type="ORF">SAMN05216588_10762</name>
</gene>
<feature type="compositionally biased region" description="Low complexity" evidence="1">
    <location>
        <begin position="194"/>
        <end position="206"/>
    </location>
</feature>
<dbReference type="Proteomes" id="UP000198606">
    <property type="component" value="Unassembled WGS sequence"/>
</dbReference>
<feature type="region of interest" description="Disordered" evidence="1">
    <location>
        <begin position="49"/>
        <end position="76"/>
    </location>
</feature>